<evidence type="ECO:0000313" key="2">
    <source>
        <dbReference type="EMBL" id="EGF90136.1"/>
    </source>
</evidence>
<dbReference type="InterPro" id="IPR008523">
    <property type="entry name" value="DUF805"/>
</dbReference>
<dbReference type="HOGENOM" id="CLU_093674_6_0_5"/>
<feature type="transmembrane region" description="Helical" evidence="1">
    <location>
        <begin position="21"/>
        <end position="41"/>
    </location>
</feature>
<organism evidence="2 3">
    <name type="scientific">Asticcacaulis biprosthecium C19</name>
    <dbReference type="NCBI Taxonomy" id="715226"/>
    <lineage>
        <taxon>Bacteria</taxon>
        <taxon>Pseudomonadati</taxon>
        <taxon>Pseudomonadota</taxon>
        <taxon>Alphaproteobacteria</taxon>
        <taxon>Caulobacterales</taxon>
        <taxon>Caulobacteraceae</taxon>
        <taxon>Asticcacaulis</taxon>
    </lineage>
</organism>
<sequence>MNPKTDWAELFFSATGRIGQVPFTIAAAVLLVGVAVYQSAFQGPIEFVAGIVVYSAVGFMSTCVLAKRLHDRGRSGWWAAVILLAVILVWPAPYGFFDFLAGIVVLWAVVDLCIMPGERGDNRYGKTLFRTKATI</sequence>
<keyword evidence="1" id="KW-1133">Transmembrane helix</keyword>
<dbReference type="OrthoDB" id="9812349at2"/>
<feature type="transmembrane region" description="Helical" evidence="1">
    <location>
        <begin position="77"/>
        <end position="93"/>
    </location>
</feature>
<dbReference type="Proteomes" id="UP000006512">
    <property type="component" value="Unassembled WGS sequence"/>
</dbReference>
<dbReference type="EMBL" id="GL883079">
    <property type="protein sequence ID" value="EGF90136.1"/>
    <property type="molecule type" value="Genomic_DNA"/>
</dbReference>
<reference evidence="3" key="1">
    <citation type="submission" date="2011-03" db="EMBL/GenBank/DDBJ databases">
        <title>Draft genome sequence of Brevundimonas diminuta.</title>
        <authorList>
            <person name="Brown P.J.B."/>
            <person name="Buechlein A."/>
            <person name="Hemmerich C."/>
            <person name="Brun Y.V."/>
        </authorList>
    </citation>
    <scope>NUCLEOTIDE SEQUENCE [LARGE SCALE GENOMIC DNA]</scope>
    <source>
        <strain evidence="3">C19</strain>
    </source>
</reference>
<evidence type="ECO:0008006" key="4">
    <source>
        <dbReference type="Google" id="ProtNLM"/>
    </source>
</evidence>
<keyword evidence="1" id="KW-0472">Membrane</keyword>
<gene>
    <name evidence="2" type="ORF">ABI_31490</name>
</gene>
<dbReference type="PANTHER" id="PTHR34980">
    <property type="entry name" value="INNER MEMBRANE PROTEIN-RELATED-RELATED"/>
    <property type="match status" value="1"/>
</dbReference>
<dbReference type="AlphaFoldDB" id="F4QRL0"/>
<keyword evidence="3" id="KW-1185">Reference proteome</keyword>
<feature type="transmembrane region" description="Helical" evidence="1">
    <location>
        <begin position="47"/>
        <end position="65"/>
    </location>
</feature>
<dbReference type="RefSeq" id="WP_006273934.1">
    <property type="nucleotide sequence ID" value="NZ_GL883079.1"/>
</dbReference>
<protein>
    <recommendedName>
        <fullName evidence="4">DUF805 domain-containing protein</fullName>
    </recommendedName>
</protein>
<dbReference type="TCDB" id="9.B.124.2.1">
    <property type="family name" value="the duf805 or pf05656 (duf805) family"/>
</dbReference>
<proteinExistence type="predicted"/>
<dbReference type="PANTHER" id="PTHR34980:SF3">
    <property type="entry name" value="BLR8105 PROTEIN"/>
    <property type="match status" value="1"/>
</dbReference>
<name>F4QRL0_9CAUL</name>
<evidence type="ECO:0000313" key="3">
    <source>
        <dbReference type="Proteomes" id="UP000006512"/>
    </source>
</evidence>
<feature type="transmembrane region" description="Helical" evidence="1">
    <location>
        <begin position="99"/>
        <end position="117"/>
    </location>
</feature>
<dbReference type="Pfam" id="PF05656">
    <property type="entry name" value="DUF805"/>
    <property type="match status" value="1"/>
</dbReference>
<evidence type="ECO:0000256" key="1">
    <source>
        <dbReference type="SAM" id="Phobius"/>
    </source>
</evidence>
<dbReference type="eggNOG" id="COG3152">
    <property type="taxonomic scope" value="Bacteria"/>
</dbReference>
<dbReference type="GO" id="GO:0005886">
    <property type="term" value="C:plasma membrane"/>
    <property type="evidence" value="ECO:0007669"/>
    <property type="project" value="TreeGrafter"/>
</dbReference>
<keyword evidence="1" id="KW-0812">Transmembrane</keyword>
<dbReference type="STRING" id="715226.ABI_31490"/>
<accession>F4QRL0</accession>